<comment type="caution">
    <text evidence="2">The sequence shown here is derived from an EMBL/GenBank/DDBJ whole genome shotgun (WGS) entry which is preliminary data.</text>
</comment>
<evidence type="ECO:0000313" key="3">
    <source>
        <dbReference type="Proteomes" id="UP000094580"/>
    </source>
</evidence>
<dbReference type="Gene3D" id="3.40.630.30">
    <property type="match status" value="1"/>
</dbReference>
<protein>
    <recommendedName>
        <fullName evidence="1">N-acetyltransferase domain-containing protein</fullName>
    </recommendedName>
</protein>
<dbReference type="SUPFAM" id="SSF55729">
    <property type="entry name" value="Acyl-CoA N-acyltransferases (Nat)"/>
    <property type="match status" value="1"/>
</dbReference>
<name>A0ABX2ZV43_9BACI</name>
<dbReference type="InterPro" id="IPR016181">
    <property type="entry name" value="Acyl_CoA_acyltransferase"/>
</dbReference>
<dbReference type="InterPro" id="IPR000182">
    <property type="entry name" value="GNAT_dom"/>
</dbReference>
<dbReference type="PANTHER" id="PTHR43792">
    <property type="entry name" value="GNAT FAMILY, PUTATIVE (AFU_ORTHOLOGUE AFUA_3G00765)-RELATED-RELATED"/>
    <property type="match status" value="1"/>
</dbReference>
<dbReference type="Pfam" id="PF13302">
    <property type="entry name" value="Acetyltransf_3"/>
    <property type="match status" value="1"/>
</dbReference>
<reference evidence="2 3" key="1">
    <citation type="submission" date="2016-07" db="EMBL/GenBank/DDBJ databases">
        <authorList>
            <person name="Townsley L."/>
            <person name="Shank E.A."/>
        </authorList>
    </citation>
    <scope>NUCLEOTIDE SEQUENCE [LARGE SCALE GENOMIC DNA]</scope>
    <source>
        <strain evidence="2 3">CH01</strain>
    </source>
</reference>
<dbReference type="InterPro" id="IPR051531">
    <property type="entry name" value="N-acetyltransferase"/>
</dbReference>
<evidence type="ECO:0000259" key="1">
    <source>
        <dbReference type="PROSITE" id="PS51186"/>
    </source>
</evidence>
<evidence type="ECO:0000313" key="2">
    <source>
        <dbReference type="EMBL" id="ODG92397.1"/>
    </source>
</evidence>
<sequence length="170" mass="19929">MNMKSNRLYLRELKMDDLGSLHKLQSNVNVMRYITNRPKTLEETENELFRILQMYKEKNADFEVMAVCKNETNQLIGTCAVIKNEADEFEIGYRLAEEEWGKGFGSEIASLIEDYCFGIRKLNFIVASVEAKNIYSVKILEKKGFNLILESIDDENGELTKYYRKDRHNY</sequence>
<accession>A0ABX2ZV43</accession>
<feature type="domain" description="N-acetyltransferase" evidence="1">
    <location>
        <begin position="28"/>
        <end position="170"/>
    </location>
</feature>
<proteinExistence type="predicted"/>
<keyword evidence="3" id="KW-1185">Reference proteome</keyword>
<dbReference type="Proteomes" id="UP000094580">
    <property type="component" value="Unassembled WGS sequence"/>
</dbReference>
<organism evidence="2 3">
    <name type="scientific">Gottfriedia luciferensis</name>
    <dbReference type="NCBI Taxonomy" id="178774"/>
    <lineage>
        <taxon>Bacteria</taxon>
        <taxon>Bacillati</taxon>
        <taxon>Bacillota</taxon>
        <taxon>Bacilli</taxon>
        <taxon>Bacillales</taxon>
        <taxon>Bacillaceae</taxon>
        <taxon>Gottfriedia</taxon>
    </lineage>
</organism>
<dbReference type="PROSITE" id="PS51186">
    <property type="entry name" value="GNAT"/>
    <property type="match status" value="1"/>
</dbReference>
<dbReference type="RefSeq" id="WP_069033260.1">
    <property type="nucleotide sequence ID" value="NZ_MDKC01000008.1"/>
</dbReference>
<gene>
    <name evidence="2" type="ORF">BED47_19490</name>
</gene>
<dbReference type="PANTHER" id="PTHR43792:SF1">
    <property type="entry name" value="N-ACETYLTRANSFERASE DOMAIN-CONTAINING PROTEIN"/>
    <property type="match status" value="1"/>
</dbReference>
<dbReference type="EMBL" id="MDKC01000008">
    <property type="protein sequence ID" value="ODG92397.1"/>
    <property type="molecule type" value="Genomic_DNA"/>
</dbReference>